<comment type="caution">
    <text evidence="2">The sequence shown here is derived from an EMBL/GenBank/DDBJ whole genome shotgun (WGS) entry which is preliminary data.</text>
</comment>
<proteinExistence type="predicted"/>
<evidence type="ECO:0000313" key="3">
    <source>
        <dbReference type="Proteomes" id="UP001595710"/>
    </source>
</evidence>
<feature type="transmembrane region" description="Helical" evidence="1">
    <location>
        <begin position="37"/>
        <end position="55"/>
    </location>
</feature>
<reference evidence="3" key="1">
    <citation type="journal article" date="2019" name="Int. J. Syst. Evol. Microbiol.">
        <title>The Global Catalogue of Microorganisms (GCM) 10K type strain sequencing project: providing services to taxonomists for standard genome sequencing and annotation.</title>
        <authorList>
            <consortium name="The Broad Institute Genomics Platform"/>
            <consortium name="The Broad Institute Genome Sequencing Center for Infectious Disease"/>
            <person name="Wu L."/>
            <person name="Ma J."/>
        </authorList>
    </citation>
    <scope>NUCLEOTIDE SEQUENCE [LARGE SCALE GENOMIC DNA]</scope>
    <source>
        <strain evidence="3">CECT 8288</strain>
    </source>
</reference>
<gene>
    <name evidence="2" type="ORF">ACFOND_14085</name>
</gene>
<keyword evidence="3" id="KW-1185">Reference proteome</keyword>
<dbReference type="Proteomes" id="UP001595710">
    <property type="component" value="Unassembled WGS sequence"/>
</dbReference>
<sequence>MIYQDLYWNAALAYGIGVIGFLIVMWKLGTKLPWRPLRWWLIWLYLCVVLTPWFGTEPEPYVAPMIIVAAFDFLDLGPQSAFAMLSGMAKAILAGTFVIVATAIVLRIKALKQNEAALEQGEEATQEP</sequence>
<dbReference type="EMBL" id="JBHRYN010000020">
    <property type="protein sequence ID" value="MFC3702766.1"/>
    <property type="molecule type" value="Genomic_DNA"/>
</dbReference>
<accession>A0ABV7WVD2</accession>
<evidence type="ECO:0000313" key="2">
    <source>
        <dbReference type="EMBL" id="MFC3702766.1"/>
    </source>
</evidence>
<evidence type="ECO:0000256" key="1">
    <source>
        <dbReference type="SAM" id="Phobius"/>
    </source>
</evidence>
<name>A0ABV7WVD2_9GAMM</name>
<dbReference type="RefSeq" id="WP_377363323.1">
    <property type="nucleotide sequence ID" value="NZ_JBHRYN010000020.1"/>
</dbReference>
<keyword evidence="1" id="KW-0812">Transmembrane</keyword>
<keyword evidence="1" id="KW-0472">Membrane</keyword>
<keyword evidence="1" id="KW-1133">Transmembrane helix</keyword>
<organism evidence="2 3">
    <name type="scientific">Reinekea marina</name>
    <dbReference type="NCBI Taxonomy" id="1310421"/>
    <lineage>
        <taxon>Bacteria</taxon>
        <taxon>Pseudomonadati</taxon>
        <taxon>Pseudomonadota</taxon>
        <taxon>Gammaproteobacteria</taxon>
        <taxon>Oceanospirillales</taxon>
        <taxon>Saccharospirillaceae</taxon>
        <taxon>Reinekea</taxon>
    </lineage>
</organism>
<protein>
    <submittedName>
        <fullName evidence="2">Uncharacterized protein</fullName>
    </submittedName>
</protein>
<feature type="transmembrane region" description="Helical" evidence="1">
    <location>
        <begin position="6"/>
        <end position="25"/>
    </location>
</feature>
<feature type="transmembrane region" description="Helical" evidence="1">
    <location>
        <begin position="81"/>
        <end position="106"/>
    </location>
</feature>